<protein>
    <submittedName>
        <fullName evidence="1">Uncharacterized protein</fullName>
    </submittedName>
</protein>
<dbReference type="EMBL" id="JARBDR010000342">
    <property type="protein sequence ID" value="KAJ8314034.1"/>
    <property type="molecule type" value="Genomic_DNA"/>
</dbReference>
<dbReference type="Proteomes" id="UP001217089">
    <property type="component" value="Unassembled WGS sequence"/>
</dbReference>
<gene>
    <name evidence="1" type="ORF">KUTeg_008595</name>
</gene>
<sequence>MTVKTDKIRKKKRQKDNIKHTFAKKIIRNDQDGQDFNSFVEFLEEARESNIILIELPRKTVNWT</sequence>
<keyword evidence="2" id="KW-1185">Reference proteome</keyword>
<accession>A0ABQ9F9J5</accession>
<proteinExistence type="predicted"/>
<evidence type="ECO:0000313" key="2">
    <source>
        <dbReference type="Proteomes" id="UP001217089"/>
    </source>
</evidence>
<name>A0ABQ9F9J5_TEGGR</name>
<organism evidence="1 2">
    <name type="scientific">Tegillarca granosa</name>
    <name type="common">Malaysian cockle</name>
    <name type="synonym">Anadara granosa</name>
    <dbReference type="NCBI Taxonomy" id="220873"/>
    <lineage>
        <taxon>Eukaryota</taxon>
        <taxon>Metazoa</taxon>
        <taxon>Spiralia</taxon>
        <taxon>Lophotrochozoa</taxon>
        <taxon>Mollusca</taxon>
        <taxon>Bivalvia</taxon>
        <taxon>Autobranchia</taxon>
        <taxon>Pteriomorphia</taxon>
        <taxon>Arcoida</taxon>
        <taxon>Arcoidea</taxon>
        <taxon>Arcidae</taxon>
        <taxon>Tegillarca</taxon>
    </lineage>
</organism>
<reference evidence="1 2" key="1">
    <citation type="submission" date="2022-12" db="EMBL/GenBank/DDBJ databases">
        <title>Chromosome-level genome of Tegillarca granosa.</title>
        <authorList>
            <person name="Kim J."/>
        </authorList>
    </citation>
    <scope>NUCLEOTIDE SEQUENCE [LARGE SCALE GENOMIC DNA]</scope>
    <source>
        <strain evidence="1">Teg-2019</strain>
        <tissue evidence="1">Adductor muscle</tissue>
    </source>
</reference>
<comment type="caution">
    <text evidence="1">The sequence shown here is derived from an EMBL/GenBank/DDBJ whole genome shotgun (WGS) entry which is preliminary data.</text>
</comment>
<evidence type="ECO:0000313" key="1">
    <source>
        <dbReference type="EMBL" id="KAJ8314034.1"/>
    </source>
</evidence>